<feature type="chain" id="PRO_5005493631" description="Secreted protein" evidence="1">
    <location>
        <begin position="28"/>
        <end position="383"/>
    </location>
</feature>
<feature type="signal peptide" evidence="1">
    <location>
        <begin position="1"/>
        <end position="27"/>
    </location>
</feature>
<reference evidence="2 3" key="1">
    <citation type="submission" date="2015-07" db="EMBL/GenBank/DDBJ databases">
        <authorList>
            <person name="Noorani M."/>
        </authorList>
    </citation>
    <scope>NUCLEOTIDE SEQUENCE [LARGE SCALE GENOMIC DNA]</scope>
    <source>
        <strain evidence="2">LMG730</strain>
    </source>
</reference>
<accession>A0A0K3A3D0</accession>
<evidence type="ECO:0008006" key="4">
    <source>
        <dbReference type="Google" id="ProtNLM"/>
    </source>
</evidence>
<dbReference type="InterPro" id="IPR058087">
    <property type="entry name" value="XAC2610_dom"/>
</dbReference>
<organism evidence="2 3">
    <name type="scientific">Xanthomonas graminis pv. phlei</name>
    <dbReference type="NCBI Taxonomy" id="487906"/>
    <lineage>
        <taxon>Bacteria</taxon>
        <taxon>Pseudomonadati</taxon>
        <taxon>Pseudomonadota</taxon>
        <taxon>Gammaproteobacteria</taxon>
        <taxon>Lysobacterales</taxon>
        <taxon>Lysobacteraceae</taxon>
        <taxon>Xanthomonas</taxon>
        <taxon>Xanthomonas translucens group</taxon>
        <taxon>Xanthomonas graminis</taxon>
    </lineage>
</organism>
<evidence type="ECO:0000313" key="3">
    <source>
        <dbReference type="Proteomes" id="UP000045978"/>
    </source>
</evidence>
<dbReference type="Proteomes" id="UP000045978">
    <property type="component" value="Unassembled WGS sequence"/>
</dbReference>
<proteinExistence type="predicted"/>
<dbReference type="NCBIfam" id="NF047539">
    <property type="entry name" value="XAC2610_fam"/>
    <property type="match status" value="1"/>
</dbReference>
<dbReference type="AlphaFoldDB" id="A0A0K3A3D0"/>
<dbReference type="EMBL" id="CXOJ01000075">
    <property type="protein sequence ID" value="CTP90954.1"/>
    <property type="molecule type" value="Genomic_DNA"/>
</dbReference>
<keyword evidence="1" id="KW-0732">Signal</keyword>
<sequence length="383" mass="41850">MRSFSALLPMRAVWRCGFLLLGTLSLAATASAQSRHSADAGFDAQAFAHSQRRTYEVQDFSDRYRATLEIEDNREEFRPGIVRVFARGSAKPLIEVASPELVLDPDAEAGKAKGKVHELPYARQSVLIYADFNFDGIKDLALMDGQNSCNHGASYKVYVGTAKGFAPSPAFTQLAQKNCGLFKVDAQARELQTMNKDGCCWHRSAVYTVRDGQPLLQRELVEDASSAPGLAQETRYRDQGGKRVAQTHYLWDDRGSTAMVPHKILLGFRLAPAGKRIVVFASEQNGQFGKPYYAAIDAQQQVELLYPEGKGETFAYDAARHTLSFVRGATTYRIVGDAQGVPQRMDVVTRGKTQPLALQPGSAQGSLQAVAQALRAAQAAAAQ</sequence>
<protein>
    <recommendedName>
        <fullName evidence="4">Secreted protein</fullName>
    </recommendedName>
</protein>
<gene>
    <name evidence="2" type="ORF">XTPLMG730_2989</name>
</gene>
<evidence type="ECO:0000313" key="2">
    <source>
        <dbReference type="EMBL" id="CTP90954.1"/>
    </source>
</evidence>
<name>A0A0K3A3D0_9XANT</name>
<evidence type="ECO:0000256" key="1">
    <source>
        <dbReference type="SAM" id="SignalP"/>
    </source>
</evidence>